<keyword evidence="4" id="KW-1185">Reference proteome</keyword>
<dbReference type="PROSITE" id="PS51257">
    <property type="entry name" value="PROKAR_LIPOPROTEIN"/>
    <property type="match status" value="1"/>
</dbReference>
<evidence type="ECO:0000259" key="2">
    <source>
        <dbReference type="Pfam" id="PF17898"/>
    </source>
</evidence>
<feature type="compositionally biased region" description="Gly residues" evidence="1">
    <location>
        <begin position="191"/>
        <end position="221"/>
    </location>
</feature>
<evidence type="ECO:0000256" key="1">
    <source>
        <dbReference type="SAM" id="MobiDB-lite"/>
    </source>
</evidence>
<dbReference type="RefSeq" id="WP_188881231.1">
    <property type="nucleotide sequence ID" value="NZ_BMOY01000008.1"/>
</dbReference>
<dbReference type="Proteomes" id="UP000637695">
    <property type="component" value="Unassembled WGS sequence"/>
</dbReference>
<gene>
    <name evidence="3" type="ORF">GCM10010885_07510</name>
</gene>
<comment type="caution">
    <text evidence="3">The sequence shown here is derived from an EMBL/GenBank/DDBJ whole genome shotgun (WGS) entry which is preliminary data.</text>
</comment>
<reference evidence="3" key="2">
    <citation type="submission" date="2020-09" db="EMBL/GenBank/DDBJ databases">
        <authorList>
            <person name="Sun Q."/>
            <person name="Ohkuma M."/>
        </authorList>
    </citation>
    <scope>NUCLEOTIDE SEQUENCE</scope>
    <source>
        <strain evidence="3">JCM 18487</strain>
    </source>
</reference>
<protein>
    <recommendedName>
        <fullName evidence="2">Spore germination GerD central core domain-containing protein</fullName>
    </recommendedName>
</protein>
<accession>A0A917K5I1</accession>
<proteinExistence type="predicted"/>
<name>A0A917K5I1_9BACL</name>
<reference evidence="3" key="1">
    <citation type="journal article" date="2014" name="Int. J. Syst. Evol. Microbiol.">
        <title>Complete genome sequence of Corynebacterium casei LMG S-19264T (=DSM 44701T), isolated from a smear-ripened cheese.</title>
        <authorList>
            <consortium name="US DOE Joint Genome Institute (JGI-PGF)"/>
            <person name="Walter F."/>
            <person name="Albersmeier A."/>
            <person name="Kalinowski J."/>
            <person name="Ruckert C."/>
        </authorList>
    </citation>
    <scope>NUCLEOTIDE SEQUENCE</scope>
    <source>
        <strain evidence="3">JCM 18487</strain>
    </source>
</reference>
<dbReference type="AlphaFoldDB" id="A0A917K5I1"/>
<evidence type="ECO:0000313" key="3">
    <source>
        <dbReference type="EMBL" id="GGJ00797.1"/>
    </source>
</evidence>
<sequence length="221" mass="23300">MPRKLWPVAVFTLVLIAGCGGGSSGSSAEAAAATQDYGTTKQMVIDILHSPEGKSALRDIMKDPAFKEQVAVTETDVAKAVEKTIQSSKGKSFLSQQAQQPEFAATLAKSIHPELTQLLKQLMKDPSYQQDMLVLLKSPEFTKHVQDLMKTPEFRGTVMKIMTEALQTPSFRMQFQDALKKAVADAMAQAGGQGGQQGGGQGQGGQAQGGQSQGGGGGGSQ</sequence>
<dbReference type="InterPro" id="IPR041262">
    <property type="entry name" value="GerD_central"/>
</dbReference>
<dbReference type="Pfam" id="PF17898">
    <property type="entry name" value="GerD"/>
    <property type="match status" value="1"/>
</dbReference>
<evidence type="ECO:0000313" key="4">
    <source>
        <dbReference type="Proteomes" id="UP000637695"/>
    </source>
</evidence>
<dbReference type="EMBL" id="BMOY01000008">
    <property type="protein sequence ID" value="GGJ00797.1"/>
    <property type="molecule type" value="Genomic_DNA"/>
</dbReference>
<feature type="domain" description="Spore germination GerD central core" evidence="2">
    <location>
        <begin position="72"/>
        <end position="183"/>
    </location>
</feature>
<feature type="region of interest" description="Disordered" evidence="1">
    <location>
        <begin position="190"/>
        <end position="221"/>
    </location>
</feature>
<organism evidence="3 4">
    <name type="scientific">Alicyclobacillus cellulosilyticus</name>
    <dbReference type="NCBI Taxonomy" id="1003997"/>
    <lineage>
        <taxon>Bacteria</taxon>
        <taxon>Bacillati</taxon>
        <taxon>Bacillota</taxon>
        <taxon>Bacilli</taxon>
        <taxon>Bacillales</taxon>
        <taxon>Alicyclobacillaceae</taxon>
        <taxon>Alicyclobacillus</taxon>
    </lineage>
</organism>
<dbReference type="NCBIfam" id="NF040801">
    <property type="entry name" value="spore_GerD"/>
    <property type="match status" value="1"/>
</dbReference>